<keyword evidence="4" id="KW-0143">Chaperone</keyword>
<evidence type="ECO:0000256" key="6">
    <source>
        <dbReference type="ARBA" id="ARBA00093785"/>
    </source>
</evidence>
<evidence type="ECO:0000256" key="7">
    <source>
        <dbReference type="ARBA" id="ARBA00093797"/>
    </source>
</evidence>
<keyword evidence="2" id="KW-0963">Cytoplasm</keyword>
<keyword evidence="9" id="KW-1185">Reference proteome</keyword>
<evidence type="ECO:0000256" key="4">
    <source>
        <dbReference type="ARBA" id="ARBA00023186"/>
    </source>
</evidence>
<protein>
    <recommendedName>
        <fullName evidence="7">Flagellar protein FliT</fullName>
    </recommendedName>
</protein>
<keyword evidence="8" id="KW-0966">Cell projection</keyword>
<evidence type="ECO:0000313" key="9">
    <source>
        <dbReference type="Proteomes" id="UP001287282"/>
    </source>
</evidence>
<comment type="subcellular location">
    <subcellularLocation>
        <location evidence="1">Cytoplasm</location>
        <location evidence="1">Cytosol</location>
    </subcellularLocation>
</comment>
<sequence>MSVVKELYVATSSLYQFALEPLPEDDDARDQFIARIDKQLASREALIMKIERTSLTESEKKLGDELVKLNEKLNVRLSVIRSDIQANLSELKVKKQTGRRYENPYDGPTADGVFFDKRGV</sequence>
<dbReference type="RefSeq" id="WP_317121517.1">
    <property type="nucleotide sequence ID" value="NZ_JAWJBA010000002.1"/>
</dbReference>
<dbReference type="InterPro" id="IPR008622">
    <property type="entry name" value="FliT"/>
</dbReference>
<dbReference type="Pfam" id="PF05400">
    <property type="entry name" value="FliT"/>
    <property type="match status" value="1"/>
</dbReference>
<accession>A0ABU3X8Q6</accession>
<evidence type="ECO:0000256" key="3">
    <source>
        <dbReference type="ARBA" id="ARBA00022795"/>
    </source>
</evidence>
<name>A0ABU3X8Q6_9BACI</name>
<gene>
    <name evidence="8" type="ORF">RYX56_07840</name>
</gene>
<keyword evidence="8" id="KW-0969">Cilium</keyword>
<comment type="similarity">
    <text evidence="6">Belongs to the bacillales FliT family.</text>
</comment>
<evidence type="ECO:0000256" key="2">
    <source>
        <dbReference type="ARBA" id="ARBA00022490"/>
    </source>
</evidence>
<comment type="caution">
    <text evidence="8">The sequence shown here is derived from an EMBL/GenBank/DDBJ whole genome shotgun (WGS) entry which is preliminary data.</text>
</comment>
<dbReference type="Proteomes" id="UP001287282">
    <property type="component" value="Unassembled WGS sequence"/>
</dbReference>
<reference evidence="8 9" key="1">
    <citation type="submission" date="2023-10" db="EMBL/GenBank/DDBJ databases">
        <title>Screening of Alkalihalobacillus lindianensis BZ-TG-R113 and Its Alleviation of Salt Stress on Rapeseed Growth.</title>
        <authorList>
            <person name="Zhao B."/>
            <person name="Guo T."/>
        </authorList>
    </citation>
    <scope>NUCLEOTIDE SEQUENCE [LARGE SCALE GENOMIC DNA]</scope>
    <source>
        <strain evidence="8 9">BZ-TG-R113</strain>
    </source>
</reference>
<comment type="function">
    <text evidence="5">May act as an export chaperone for the filament capping protein FliD.</text>
</comment>
<evidence type="ECO:0000256" key="5">
    <source>
        <dbReference type="ARBA" id="ARBA00093765"/>
    </source>
</evidence>
<keyword evidence="8" id="KW-0282">Flagellum</keyword>
<evidence type="ECO:0000313" key="8">
    <source>
        <dbReference type="EMBL" id="MDV2684278.1"/>
    </source>
</evidence>
<proteinExistence type="inferred from homology"/>
<keyword evidence="3" id="KW-1005">Bacterial flagellum biogenesis</keyword>
<dbReference type="EMBL" id="JAWJBA010000002">
    <property type="protein sequence ID" value="MDV2684278.1"/>
    <property type="molecule type" value="Genomic_DNA"/>
</dbReference>
<evidence type="ECO:0000256" key="1">
    <source>
        <dbReference type="ARBA" id="ARBA00004514"/>
    </source>
</evidence>
<organism evidence="8 9">
    <name type="scientific">Alkalihalophilus lindianensis</name>
    <dbReference type="NCBI Taxonomy" id="1630542"/>
    <lineage>
        <taxon>Bacteria</taxon>
        <taxon>Bacillati</taxon>
        <taxon>Bacillota</taxon>
        <taxon>Bacilli</taxon>
        <taxon>Bacillales</taxon>
        <taxon>Bacillaceae</taxon>
        <taxon>Alkalihalophilus</taxon>
    </lineage>
</organism>